<dbReference type="AlphaFoldDB" id="A0A9W9UUW2"/>
<keyword evidence="3" id="KW-1185">Reference proteome</keyword>
<evidence type="ECO:0000313" key="2">
    <source>
        <dbReference type="EMBL" id="KAJ5357459.1"/>
    </source>
</evidence>
<comment type="caution">
    <text evidence="2">The sequence shown here is derived from an EMBL/GenBank/DDBJ whole genome shotgun (WGS) entry which is preliminary data.</text>
</comment>
<evidence type="ECO:0000256" key="1">
    <source>
        <dbReference type="SAM" id="MobiDB-lite"/>
    </source>
</evidence>
<accession>A0A9W9UUW2</accession>
<feature type="region of interest" description="Disordered" evidence="1">
    <location>
        <begin position="1"/>
        <end position="20"/>
    </location>
</feature>
<reference evidence="2" key="2">
    <citation type="journal article" date="2023" name="IMA Fungus">
        <title>Comparative genomic study of the Penicillium genus elucidates a diverse pangenome and 15 lateral gene transfer events.</title>
        <authorList>
            <person name="Petersen C."/>
            <person name="Sorensen T."/>
            <person name="Nielsen M.R."/>
            <person name="Sondergaard T.E."/>
            <person name="Sorensen J.L."/>
            <person name="Fitzpatrick D.A."/>
            <person name="Frisvad J.C."/>
            <person name="Nielsen K.L."/>
        </authorList>
    </citation>
    <scope>NUCLEOTIDE SEQUENCE</scope>
    <source>
        <strain evidence="2">IBT 35675</strain>
    </source>
</reference>
<sequence>MTQTELDRLSIGTKSRDSDLEDGDTVIARGWARNMANLKKHGFRPVWTSSNGYPDADIPSDIMEYLDENGLCGAARCIGPLKSLAWLAVLDELVEAIDNSAFTVEDSIEIPPSGAGLMWPIEYLIEQGRISSRIADRVFSDSSGAKLFDHVAIQAPGDHSLFYHCIAKQYKSHGSSYLFLLSL</sequence>
<dbReference type="Proteomes" id="UP001148299">
    <property type="component" value="Unassembled WGS sequence"/>
</dbReference>
<reference evidence="2" key="1">
    <citation type="submission" date="2022-12" db="EMBL/GenBank/DDBJ databases">
        <authorList>
            <person name="Petersen C."/>
        </authorList>
    </citation>
    <scope>NUCLEOTIDE SEQUENCE</scope>
    <source>
        <strain evidence="2">IBT 35675</strain>
    </source>
</reference>
<name>A0A9W9UUW2_PENBR</name>
<organism evidence="2 3">
    <name type="scientific">Penicillium brevicompactum</name>
    <dbReference type="NCBI Taxonomy" id="5074"/>
    <lineage>
        <taxon>Eukaryota</taxon>
        <taxon>Fungi</taxon>
        <taxon>Dikarya</taxon>
        <taxon>Ascomycota</taxon>
        <taxon>Pezizomycotina</taxon>
        <taxon>Eurotiomycetes</taxon>
        <taxon>Eurotiomycetidae</taxon>
        <taxon>Eurotiales</taxon>
        <taxon>Aspergillaceae</taxon>
        <taxon>Penicillium</taxon>
    </lineage>
</organism>
<feature type="compositionally biased region" description="Basic and acidic residues" evidence="1">
    <location>
        <begin position="1"/>
        <end position="18"/>
    </location>
</feature>
<dbReference type="EMBL" id="JAPZBR010000003">
    <property type="protein sequence ID" value="KAJ5357459.1"/>
    <property type="molecule type" value="Genomic_DNA"/>
</dbReference>
<gene>
    <name evidence="2" type="ORF">N7541_004617</name>
</gene>
<evidence type="ECO:0000313" key="3">
    <source>
        <dbReference type="Proteomes" id="UP001148299"/>
    </source>
</evidence>
<proteinExistence type="predicted"/>
<protein>
    <submittedName>
        <fullName evidence="2">Uncharacterized protein</fullName>
    </submittedName>
</protein>